<dbReference type="EMBL" id="PSKQ01000017">
    <property type="protein sequence ID" value="MBE8720398.1"/>
    <property type="molecule type" value="Genomic_DNA"/>
</dbReference>
<evidence type="ECO:0000313" key="2">
    <source>
        <dbReference type="EMBL" id="MBE8720398.1"/>
    </source>
</evidence>
<dbReference type="Proteomes" id="UP000618319">
    <property type="component" value="Unassembled WGS sequence"/>
</dbReference>
<evidence type="ECO:0000313" key="3">
    <source>
        <dbReference type="Proteomes" id="UP000618319"/>
    </source>
</evidence>
<sequence length="244" mass="27835">MIVITLFLGVGVLCGCLIYKYKKLKQEKGHLVQGHEDHNLRLTGGHLDTLHAQLNPHLLKNVLNSILSHAYQTYYTMDKLSYVLDYVLYESPNKLVTPKEEIDFAINLIEINKIKVSPLLDLRVKVNVIVTKEPLYGQKVLAPLISVDLIENAFKHSDLQSANAFISIVFEFKNGCFLLNVSNKISNKIPLKKLRSGVGSRTLEERLQLLYKDYYSLQRFVEGDVFIAQLKINLDGHRVKMHST</sequence>
<reference evidence="2 3" key="1">
    <citation type="submission" date="2018-02" db="EMBL/GenBank/DDBJ databases">
        <title>Sphingobacterium KA21.</title>
        <authorList>
            <person name="Vasarhelyi B.M."/>
            <person name="Deshmukh S."/>
            <person name="Balint B."/>
            <person name="Kukolya J."/>
        </authorList>
    </citation>
    <scope>NUCLEOTIDE SEQUENCE [LARGE SCALE GENOMIC DNA]</scope>
    <source>
        <strain evidence="2 3">Ka21</strain>
    </source>
</reference>
<dbReference type="InterPro" id="IPR050640">
    <property type="entry name" value="Bact_2-comp_sensor_kinase"/>
</dbReference>
<dbReference type="PANTHER" id="PTHR34220:SF7">
    <property type="entry name" value="SENSOR HISTIDINE KINASE YPDA"/>
    <property type="match status" value="1"/>
</dbReference>
<organism evidence="2 3">
    <name type="scientific">Sphingobacterium pedocola</name>
    <dbReference type="NCBI Taxonomy" id="2082722"/>
    <lineage>
        <taxon>Bacteria</taxon>
        <taxon>Pseudomonadati</taxon>
        <taxon>Bacteroidota</taxon>
        <taxon>Sphingobacteriia</taxon>
        <taxon>Sphingobacteriales</taxon>
        <taxon>Sphingobacteriaceae</taxon>
        <taxon>Sphingobacterium</taxon>
    </lineage>
</organism>
<dbReference type="GO" id="GO:0016301">
    <property type="term" value="F:kinase activity"/>
    <property type="evidence" value="ECO:0007669"/>
    <property type="project" value="UniProtKB-KW"/>
</dbReference>
<proteinExistence type="predicted"/>
<keyword evidence="2" id="KW-0808">Transferase</keyword>
<name>A0ABR9T4X9_9SPHI</name>
<feature type="domain" description="Signal transduction histidine kinase internal region" evidence="1">
    <location>
        <begin position="47"/>
        <end position="116"/>
    </location>
</feature>
<dbReference type="InterPro" id="IPR010559">
    <property type="entry name" value="Sig_transdc_His_kin_internal"/>
</dbReference>
<protein>
    <submittedName>
        <fullName evidence="2">Histidine kinase</fullName>
    </submittedName>
</protein>
<dbReference type="Pfam" id="PF06580">
    <property type="entry name" value="His_kinase"/>
    <property type="match status" value="1"/>
</dbReference>
<keyword evidence="3" id="KW-1185">Reference proteome</keyword>
<gene>
    <name evidence="2" type="ORF">C4F40_06645</name>
</gene>
<keyword evidence="2" id="KW-0418">Kinase</keyword>
<comment type="caution">
    <text evidence="2">The sequence shown here is derived from an EMBL/GenBank/DDBJ whole genome shotgun (WGS) entry which is preliminary data.</text>
</comment>
<accession>A0ABR9T4X9</accession>
<dbReference type="PANTHER" id="PTHR34220">
    <property type="entry name" value="SENSOR HISTIDINE KINASE YPDA"/>
    <property type="match status" value="1"/>
</dbReference>
<evidence type="ECO:0000259" key="1">
    <source>
        <dbReference type="Pfam" id="PF06580"/>
    </source>
</evidence>